<dbReference type="Gene3D" id="3.90.1150.10">
    <property type="entry name" value="Aspartate Aminotransferase, domain 1"/>
    <property type="match status" value="1"/>
</dbReference>
<dbReference type="InterPro" id="IPR004839">
    <property type="entry name" value="Aminotransferase_I/II_large"/>
</dbReference>
<accession>A0ABT0S7R1</accession>
<dbReference type="GO" id="GO:0008483">
    <property type="term" value="F:transaminase activity"/>
    <property type="evidence" value="ECO:0007669"/>
    <property type="project" value="UniProtKB-KW"/>
</dbReference>
<protein>
    <submittedName>
        <fullName evidence="6">Aminotransferase</fullName>
    </submittedName>
</protein>
<evidence type="ECO:0000313" key="6">
    <source>
        <dbReference type="EMBL" id="MCL6740441.1"/>
    </source>
</evidence>
<comment type="caution">
    <text evidence="6">The sequence shown here is derived from an EMBL/GenBank/DDBJ whole genome shotgun (WGS) entry which is preliminary data.</text>
</comment>
<dbReference type="EMBL" id="JAMGBB010000001">
    <property type="protein sequence ID" value="MCL6740441.1"/>
    <property type="molecule type" value="Genomic_DNA"/>
</dbReference>
<feature type="domain" description="Aminotransferase class I/classII large" evidence="5">
    <location>
        <begin position="26"/>
        <end position="375"/>
    </location>
</feature>
<evidence type="ECO:0000256" key="4">
    <source>
        <dbReference type="ARBA" id="ARBA00022898"/>
    </source>
</evidence>
<evidence type="ECO:0000259" key="5">
    <source>
        <dbReference type="Pfam" id="PF00155"/>
    </source>
</evidence>
<dbReference type="Pfam" id="PF00155">
    <property type="entry name" value="Aminotran_1_2"/>
    <property type="match status" value="1"/>
</dbReference>
<dbReference type="PANTHER" id="PTHR43807">
    <property type="entry name" value="FI04487P"/>
    <property type="match status" value="1"/>
</dbReference>
<dbReference type="InterPro" id="IPR015424">
    <property type="entry name" value="PyrdxlP-dep_Trfase"/>
</dbReference>
<dbReference type="NCBIfam" id="NF006488">
    <property type="entry name" value="PRK08912.1"/>
    <property type="match status" value="1"/>
</dbReference>
<evidence type="ECO:0000313" key="7">
    <source>
        <dbReference type="Proteomes" id="UP001165383"/>
    </source>
</evidence>
<keyword evidence="7" id="KW-1185">Reference proteome</keyword>
<name>A0ABT0S7R1_9SPHN</name>
<organism evidence="6 7">
    <name type="scientific">Sphingomonas brevis</name>
    <dbReference type="NCBI Taxonomy" id="2908206"/>
    <lineage>
        <taxon>Bacteria</taxon>
        <taxon>Pseudomonadati</taxon>
        <taxon>Pseudomonadota</taxon>
        <taxon>Alphaproteobacteria</taxon>
        <taxon>Sphingomonadales</taxon>
        <taxon>Sphingomonadaceae</taxon>
        <taxon>Sphingomonas</taxon>
    </lineage>
</organism>
<dbReference type="CDD" id="cd00609">
    <property type="entry name" value="AAT_like"/>
    <property type="match status" value="1"/>
</dbReference>
<dbReference type="InterPro" id="IPR051326">
    <property type="entry name" value="Kynurenine-oxoglutarate_AT"/>
</dbReference>
<gene>
    <name evidence="6" type="ORF">LZ518_04760</name>
</gene>
<dbReference type="Proteomes" id="UP001165383">
    <property type="component" value="Unassembled WGS sequence"/>
</dbReference>
<sequence>MHPLYEQMATSVFERMSLAAAKHGAVNLGQGFPDFGWPPEILDAAAGAVVEGSNQYAPSRGLPVLREAVAAHYARHHGLDLSAENICVTSGATEALAAAILATVEVGDEVIVFTPAYDAYVPLIRRAGGIPVEVALQPPGWRVERAALEAAISPKTRAIIFNNPHNPTGRLFDQDELATVAQIAVANDLIVISDEVWEHILLDGQRFTPIASLAGLAERTLKCGSAGKIFSLTGWKIGWLAASSELATLAARAHQFLTFASAPNLQSAVAYGMNDGDAWLQPMRDRFSRARDRMTSGLEAVGYAVLPSASTYFLCVDLAASGVSLDDEAFAQRAVTEAGVAVVPLSAFAEQDPANHMIRLCFAKRDETIDAGVEAMANARKLMT</sequence>
<reference evidence="6" key="1">
    <citation type="submission" date="2022-05" db="EMBL/GenBank/DDBJ databases">
        <authorList>
            <person name="Jo J.-H."/>
            <person name="Im W.-T."/>
        </authorList>
    </citation>
    <scope>NUCLEOTIDE SEQUENCE</scope>
    <source>
        <strain evidence="6">RB56-2</strain>
    </source>
</reference>
<proteinExistence type="predicted"/>
<dbReference type="SUPFAM" id="SSF53383">
    <property type="entry name" value="PLP-dependent transferases"/>
    <property type="match status" value="1"/>
</dbReference>
<comment type="cofactor">
    <cofactor evidence="1">
        <name>pyridoxal 5'-phosphate</name>
        <dbReference type="ChEBI" id="CHEBI:597326"/>
    </cofactor>
</comment>
<dbReference type="PANTHER" id="PTHR43807:SF20">
    <property type="entry name" value="FI04487P"/>
    <property type="match status" value="1"/>
</dbReference>
<keyword evidence="2 6" id="KW-0032">Aminotransferase</keyword>
<keyword evidence="4" id="KW-0663">Pyridoxal phosphate</keyword>
<dbReference type="InterPro" id="IPR015422">
    <property type="entry name" value="PyrdxlP-dep_Trfase_small"/>
</dbReference>
<keyword evidence="3" id="KW-0808">Transferase</keyword>
<evidence type="ECO:0000256" key="2">
    <source>
        <dbReference type="ARBA" id="ARBA00022576"/>
    </source>
</evidence>
<evidence type="ECO:0000256" key="3">
    <source>
        <dbReference type="ARBA" id="ARBA00022679"/>
    </source>
</evidence>
<dbReference type="InterPro" id="IPR015421">
    <property type="entry name" value="PyrdxlP-dep_Trfase_major"/>
</dbReference>
<dbReference type="RefSeq" id="WP_249914870.1">
    <property type="nucleotide sequence ID" value="NZ_JAMGBB010000001.1"/>
</dbReference>
<evidence type="ECO:0000256" key="1">
    <source>
        <dbReference type="ARBA" id="ARBA00001933"/>
    </source>
</evidence>
<dbReference type="Gene3D" id="3.40.640.10">
    <property type="entry name" value="Type I PLP-dependent aspartate aminotransferase-like (Major domain)"/>
    <property type="match status" value="1"/>
</dbReference>